<accession>A0AAP2QAT3</accession>
<dbReference type="PANTHER" id="PTHR33055">
    <property type="entry name" value="TRANSPOSASE FOR INSERTION SEQUENCE ELEMENT IS1111A"/>
    <property type="match status" value="1"/>
</dbReference>
<dbReference type="Proteomes" id="UP001198806">
    <property type="component" value="Unassembled WGS sequence"/>
</dbReference>
<dbReference type="Pfam" id="PF01548">
    <property type="entry name" value="DEDD_Tnp_IS110"/>
    <property type="match status" value="1"/>
</dbReference>
<dbReference type="InterPro" id="IPR002525">
    <property type="entry name" value="Transp_IS110-like_N"/>
</dbReference>
<protein>
    <submittedName>
        <fullName evidence="2">Transposase</fullName>
    </submittedName>
</protein>
<gene>
    <name evidence="2" type="ORF">LI194_19485</name>
</gene>
<dbReference type="GO" id="GO:0004803">
    <property type="term" value="F:transposase activity"/>
    <property type="evidence" value="ECO:0007669"/>
    <property type="project" value="InterPro"/>
</dbReference>
<dbReference type="GO" id="GO:0006313">
    <property type="term" value="P:DNA transposition"/>
    <property type="evidence" value="ECO:0007669"/>
    <property type="project" value="InterPro"/>
</dbReference>
<reference evidence="2" key="1">
    <citation type="submission" date="2021-10" db="EMBL/GenBank/DDBJ databases">
        <title>Collection of gut derived symbiotic bacterial strains cultured from healthy donors.</title>
        <authorList>
            <person name="Lin H."/>
            <person name="Littmann E."/>
            <person name="Kohout C."/>
            <person name="Pamer E.G."/>
        </authorList>
    </citation>
    <scope>NUCLEOTIDE SEQUENCE</scope>
    <source>
        <strain evidence="2">DFI.2.94</strain>
    </source>
</reference>
<feature type="domain" description="Transposase IS110-like N-terminal" evidence="1">
    <location>
        <begin position="39"/>
        <end position="132"/>
    </location>
</feature>
<dbReference type="EMBL" id="JAJCNI010000033">
    <property type="protein sequence ID" value="MCB6519968.1"/>
    <property type="molecule type" value="Genomic_DNA"/>
</dbReference>
<organism evidence="2 3">
    <name type="scientific">Parabacteroides distasonis</name>
    <dbReference type="NCBI Taxonomy" id="823"/>
    <lineage>
        <taxon>Bacteria</taxon>
        <taxon>Pseudomonadati</taxon>
        <taxon>Bacteroidota</taxon>
        <taxon>Bacteroidia</taxon>
        <taxon>Bacteroidales</taxon>
        <taxon>Tannerellaceae</taxon>
        <taxon>Parabacteroides</taxon>
    </lineage>
</organism>
<name>A0AAP2QAT3_PARDI</name>
<dbReference type="RefSeq" id="WP_122378729.1">
    <property type="nucleotide sequence ID" value="NZ_JADMVU010000045.1"/>
</dbReference>
<comment type="caution">
    <text evidence="2">The sequence shown here is derived from an EMBL/GenBank/DDBJ whole genome shotgun (WGS) entry which is preliminary data.</text>
</comment>
<dbReference type="AlphaFoldDB" id="A0AAP2QAT3"/>
<evidence type="ECO:0000313" key="3">
    <source>
        <dbReference type="Proteomes" id="UP001198806"/>
    </source>
</evidence>
<evidence type="ECO:0000313" key="2">
    <source>
        <dbReference type="EMBL" id="MCB6519968.1"/>
    </source>
</evidence>
<sequence length="202" mass="23367">MKRVQSNLKRFSQSPVPDVLHKYLVSNYSGANYFSVYEAGFCGIWIHEKLMDLGITNIVVNPADVPTMSKEKLRKTDAVDCNKLARELRSCSLEGIYVPGADVLEIRSLIRMRNLIVKDSIRAKNRIKSLLRFHGVEIPEEFTRCSIGCWSKRFLTWLHSLELSTEYGKKTLELHLEQFVCLRKMLLQEARAIREISRKSTF</sequence>
<dbReference type="GO" id="GO:0003677">
    <property type="term" value="F:DNA binding"/>
    <property type="evidence" value="ECO:0007669"/>
    <property type="project" value="InterPro"/>
</dbReference>
<dbReference type="InterPro" id="IPR047650">
    <property type="entry name" value="Transpos_IS110"/>
</dbReference>
<proteinExistence type="predicted"/>
<evidence type="ECO:0000259" key="1">
    <source>
        <dbReference type="Pfam" id="PF01548"/>
    </source>
</evidence>